<evidence type="ECO:0000313" key="2">
    <source>
        <dbReference type="EMBL" id="EMF01720.1"/>
    </source>
</evidence>
<reference evidence="2 3" key="1">
    <citation type="journal article" date="2013" name="Genome Announc.">
        <title>Whole-Genome Shotgun Assembly and Analysis of the Genome of Streptomyces mobaraensis DSM 40847, a Strain for Industrial Production of Microbial Transglutaminase.</title>
        <authorList>
            <person name="Yang H."/>
            <person name="He T."/>
            <person name="Wu W."/>
            <person name="Zhu W."/>
            <person name="Lu B."/>
            <person name="Sun W."/>
        </authorList>
    </citation>
    <scope>NUCLEOTIDE SEQUENCE [LARGE SCALE GENOMIC DNA]</scope>
    <source>
        <strain evidence="2 3">DSM 40847</strain>
    </source>
</reference>
<dbReference type="STRING" id="1223523.H340_04939"/>
<sequence length="91" mass="9532">MLEAIEDSSPLGAWALDRLGHLTTLLELSSLTRGRVMHYAIPEQLKKDFGVSGKVPATQRWTPPAPTFSLLPETGGERSAAPAGSGGCGGD</sequence>
<dbReference type="EMBL" id="AORZ01000008">
    <property type="protein sequence ID" value="EMF01720.1"/>
    <property type="molecule type" value="Genomic_DNA"/>
</dbReference>
<dbReference type="eggNOG" id="ENOG502Z8CU">
    <property type="taxonomic scope" value="Bacteria"/>
</dbReference>
<proteinExistence type="predicted"/>
<organism evidence="2 3">
    <name type="scientific">Streptomyces mobaraensis (strain ATCC 29032 / DSM 40847 / JCM 4168 / NBRC 13819 / NCIMB 11159 / IPCR 16-22)</name>
    <dbReference type="NCBI Taxonomy" id="1223523"/>
    <lineage>
        <taxon>Bacteria</taxon>
        <taxon>Bacillati</taxon>
        <taxon>Actinomycetota</taxon>
        <taxon>Actinomycetes</taxon>
        <taxon>Kitasatosporales</taxon>
        <taxon>Streptomycetaceae</taxon>
        <taxon>Streptomyces</taxon>
    </lineage>
</organism>
<accession>M3BPV6</accession>
<gene>
    <name evidence="2" type="ORF">H340_04939</name>
</gene>
<evidence type="ECO:0000256" key="1">
    <source>
        <dbReference type="SAM" id="MobiDB-lite"/>
    </source>
</evidence>
<protein>
    <submittedName>
        <fullName evidence="2">Uncharacterized protein</fullName>
    </submittedName>
</protein>
<evidence type="ECO:0000313" key="3">
    <source>
        <dbReference type="Proteomes" id="UP000011740"/>
    </source>
</evidence>
<dbReference type="Proteomes" id="UP000011740">
    <property type="component" value="Unassembled WGS sequence"/>
</dbReference>
<name>M3BPV6_STRM1</name>
<dbReference type="AlphaFoldDB" id="M3BPV6"/>
<comment type="caution">
    <text evidence="2">The sequence shown here is derived from an EMBL/GenBank/DDBJ whole genome shotgun (WGS) entry which is preliminary data.</text>
</comment>
<feature type="region of interest" description="Disordered" evidence="1">
    <location>
        <begin position="56"/>
        <end position="91"/>
    </location>
</feature>